<dbReference type="EMBL" id="JACIUZ010000044">
    <property type="protein sequence ID" value="MBB1063786.1"/>
    <property type="molecule type" value="Genomic_DNA"/>
</dbReference>
<keyword evidence="1 4" id="KW-0489">Methyltransferase</keyword>
<comment type="caution">
    <text evidence="4">Lacks conserved residue(s) required for the propagation of feature annotation.</text>
</comment>
<keyword evidence="3 4" id="KW-0949">S-adenosyl-L-methionine</keyword>
<evidence type="ECO:0000256" key="1">
    <source>
        <dbReference type="ARBA" id="ARBA00022603"/>
    </source>
</evidence>
<dbReference type="PANTHER" id="PTHR43591">
    <property type="entry name" value="METHYLTRANSFERASE"/>
    <property type="match status" value="1"/>
</dbReference>
<evidence type="ECO:0000256" key="3">
    <source>
        <dbReference type="ARBA" id="ARBA00022691"/>
    </source>
</evidence>
<proteinExistence type="inferred from homology"/>
<evidence type="ECO:0000313" key="6">
    <source>
        <dbReference type="EMBL" id="MBB1086249.1"/>
    </source>
</evidence>
<dbReference type="Proteomes" id="UP000544052">
    <property type="component" value="Unassembled WGS sequence"/>
</dbReference>
<dbReference type="EMBL" id="JACIUY010000057">
    <property type="protein sequence ID" value="MBB1086249.1"/>
    <property type="molecule type" value="Genomic_DNA"/>
</dbReference>
<dbReference type="SUPFAM" id="SSF53335">
    <property type="entry name" value="S-adenosyl-L-methionine-dependent methyltransferases"/>
    <property type="match status" value="1"/>
</dbReference>
<dbReference type="HAMAP" id="MF_01813">
    <property type="entry name" value="MenG_UbiE_methyltr"/>
    <property type="match status" value="1"/>
</dbReference>
<comment type="caution">
    <text evidence="6">The sequence shown here is derived from an EMBL/GenBank/DDBJ whole genome shotgun (WGS) entry which is preliminary data.</text>
</comment>
<organism evidence="6 7">
    <name type="scientific">Limosilactobacillus fastidiosus</name>
    <dbReference type="NCBI Taxonomy" id="2759855"/>
    <lineage>
        <taxon>Bacteria</taxon>
        <taxon>Bacillati</taxon>
        <taxon>Bacillota</taxon>
        <taxon>Bacilli</taxon>
        <taxon>Lactobacillales</taxon>
        <taxon>Lactobacillaceae</taxon>
        <taxon>Limosilactobacillus</taxon>
    </lineage>
</organism>
<comment type="pathway">
    <text evidence="4">Quinol/quinone metabolism; menaquinone biosynthesis; menaquinol from 1,4-dihydroxy-2-naphthoate: step 2/2.</text>
</comment>
<dbReference type="Pfam" id="PF01209">
    <property type="entry name" value="Ubie_methyltran"/>
    <property type="match status" value="1"/>
</dbReference>
<dbReference type="EC" id="2.1.1.163" evidence="4"/>
<dbReference type="Gene3D" id="3.40.50.150">
    <property type="entry name" value="Vaccinia Virus protein VP39"/>
    <property type="match status" value="1"/>
</dbReference>
<dbReference type="PROSITE" id="PS01184">
    <property type="entry name" value="UBIE_2"/>
    <property type="match status" value="1"/>
</dbReference>
<dbReference type="UniPathway" id="UPA00079">
    <property type="reaction ID" value="UER00169"/>
</dbReference>
<dbReference type="GO" id="GO:0043770">
    <property type="term" value="F:demethylmenaquinone methyltransferase activity"/>
    <property type="evidence" value="ECO:0007669"/>
    <property type="project" value="UniProtKB-UniRule"/>
</dbReference>
<keyword evidence="8" id="KW-1185">Reference proteome</keyword>
<comment type="catalytic activity">
    <reaction evidence="4">
        <text>a 2-demethylmenaquinol + S-adenosyl-L-methionine = a menaquinol + S-adenosyl-L-homocysteine + H(+)</text>
        <dbReference type="Rhea" id="RHEA:42640"/>
        <dbReference type="Rhea" id="RHEA-COMP:9539"/>
        <dbReference type="Rhea" id="RHEA-COMP:9563"/>
        <dbReference type="ChEBI" id="CHEBI:15378"/>
        <dbReference type="ChEBI" id="CHEBI:18151"/>
        <dbReference type="ChEBI" id="CHEBI:55437"/>
        <dbReference type="ChEBI" id="CHEBI:57856"/>
        <dbReference type="ChEBI" id="CHEBI:59789"/>
        <dbReference type="EC" id="2.1.1.163"/>
    </reaction>
</comment>
<keyword evidence="2 4" id="KW-0808">Transferase</keyword>
<dbReference type="InterPro" id="IPR023576">
    <property type="entry name" value="UbiE/COQ5_MeTrFase_CS"/>
</dbReference>
<dbReference type="RefSeq" id="WP_182581129.1">
    <property type="nucleotide sequence ID" value="NZ_JACIUY010000057.1"/>
</dbReference>
<name>A0A7W3YC01_9LACO</name>
<evidence type="ECO:0000256" key="4">
    <source>
        <dbReference type="HAMAP-Rule" id="MF_01813"/>
    </source>
</evidence>
<dbReference type="CDD" id="cd02440">
    <property type="entry name" value="AdoMet_MTases"/>
    <property type="match status" value="1"/>
</dbReference>
<dbReference type="GO" id="GO:0009234">
    <property type="term" value="P:menaquinone biosynthetic process"/>
    <property type="evidence" value="ECO:0007669"/>
    <property type="project" value="UniProtKB-UniRule"/>
</dbReference>
<dbReference type="PANTHER" id="PTHR43591:SF24">
    <property type="entry name" value="2-METHOXY-6-POLYPRENYL-1,4-BENZOQUINOL METHYLASE, MITOCHONDRIAL"/>
    <property type="match status" value="1"/>
</dbReference>
<evidence type="ECO:0000313" key="7">
    <source>
        <dbReference type="Proteomes" id="UP000518255"/>
    </source>
</evidence>
<comment type="function">
    <text evidence="4">Methyltransferase required for the conversion of demethylmenaquinol (DMKH2) to menaquinol (MKH2).</text>
</comment>
<dbReference type="PROSITE" id="PS01183">
    <property type="entry name" value="UBIE_1"/>
    <property type="match status" value="1"/>
</dbReference>
<feature type="binding site" evidence="4">
    <location>
        <position position="62"/>
    </location>
    <ligand>
        <name>S-adenosyl-L-methionine</name>
        <dbReference type="ChEBI" id="CHEBI:59789"/>
    </ligand>
</feature>
<dbReference type="AlphaFoldDB" id="A0A7W3YC01"/>
<reference evidence="7 8" key="1">
    <citation type="submission" date="2020-07" db="EMBL/GenBank/DDBJ databases">
        <title>Description of Limosilactobacillus balticus sp. nov., Limosilactobacillus agrestis sp. nov., Limosilactobacillus albertensis sp. nov., Limosilactobacillus rudii sp. nov., Limosilactobacillus fastidiosus sp. nov., five novel Limosilactobacillus species isolated from the vertebrate gastrointestinal tract, and proposal of 6 subspecies of Limosilactobacillus reuteri adapted to the gastrointestinal tract of specific vertebrate hosts.</title>
        <authorList>
            <person name="Li F."/>
            <person name="Cheng C."/>
            <person name="Zheng J."/>
            <person name="Quevedo R.M."/>
            <person name="Li J."/>
            <person name="Roos S."/>
            <person name="Gaenzle M.G."/>
            <person name="Walter J."/>
        </authorList>
    </citation>
    <scope>NUCLEOTIDE SEQUENCE [LARGE SCALE GENOMIC DNA]</scope>
    <source>
        <strain evidence="6 7">WF-MA3-C</strain>
        <strain evidence="5 8">WF-MO7-1</strain>
    </source>
</reference>
<dbReference type="InterPro" id="IPR029063">
    <property type="entry name" value="SAM-dependent_MTases_sf"/>
</dbReference>
<gene>
    <name evidence="6" type="primary">ubiE</name>
    <name evidence="4" type="synonym">menG</name>
    <name evidence="6" type="ORF">H5R63_05565</name>
    <name evidence="5" type="ORF">H5R64_08455</name>
</gene>
<dbReference type="PROSITE" id="PS51608">
    <property type="entry name" value="SAM_MT_UBIE"/>
    <property type="match status" value="1"/>
</dbReference>
<evidence type="ECO:0000256" key="2">
    <source>
        <dbReference type="ARBA" id="ARBA00022679"/>
    </source>
</evidence>
<accession>A0A7W3YC01</accession>
<sequence length="234" mass="26037">MTTTNHLKSEDEVNQLFTRVAPHYDKLNNVISLGTQKCWRKKLLAGLEFRPGIKALDICCGTGDLTIAMAKRLPQGRVTGVDFNTAMLKIAKRKAKTIPNLILINGDAMNLPLDDDSFDIVTIGFGLRNVPDADKALTEIYRVLKPGGQLGVLEMSQPTNPFIKLGWKMYFKTFPYLAKLAGGKVTDYQYLQQTSQQFVSAKQLAKMIENTGFKFVTYTPLNFGAAALHFGIKE</sequence>
<evidence type="ECO:0000313" key="8">
    <source>
        <dbReference type="Proteomes" id="UP000544052"/>
    </source>
</evidence>
<evidence type="ECO:0000313" key="5">
    <source>
        <dbReference type="EMBL" id="MBB1063786.1"/>
    </source>
</evidence>
<comment type="similarity">
    <text evidence="4">Belongs to the class I-like SAM-binding methyltransferase superfamily. MenG/UbiE family.</text>
</comment>
<dbReference type="Proteomes" id="UP000518255">
    <property type="component" value="Unassembled WGS sequence"/>
</dbReference>
<dbReference type="NCBIfam" id="NF001243">
    <property type="entry name" value="PRK00216.1-4"/>
    <property type="match status" value="1"/>
</dbReference>
<dbReference type="NCBIfam" id="NF001244">
    <property type="entry name" value="PRK00216.1-5"/>
    <property type="match status" value="1"/>
</dbReference>
<dbReference type="InterPro" id="IPR004033">
    <property type="entry name" value="UbiE/COQ5_MeTrFase"/>
</dbReference>
<dbReference type="NCBIfam" id="TIGR01934">
    <property type="entry name" value="MenG_MenH_UbiE"/>
    <property type="match status" value="1"/>
</dbReference>
<protein>
    <recommendedName>
        <fullName evidence="4">Demethylmenaquinone methyltransferase</fullName>
        <ecNumber evidence="4">2.1.1.163</ecNumber>
    </recommendedName>
</protein>
<keyword evidence="4" id="KW-0474">Menaquinone biosynthesis</keyword>
<feature type="binding site" evidence="4">
    <location>
        <begin position="107"/>
        <end position="108"/>
    </location>
    <ligand>
        <name>S-adenosyl-L-methionine</name>
        <dbReference type="ChEBI" id="CHEBI:59789"/>
    </ligand>
</feature>
<dbReference type="GO" id="GO:0032259">
    <property type="term" value="P:methylation"/>
    <property type="evidence" value="ECO:0007669"/>
    <property type="project" value="UniProtKB-KW"/>
</dbReference>
<feature type="binding site" evidence="4">
    <location>
        <position position="82"/>
    </location>
    <ligand>
        <name>S-adenosyl-L-methionine</name>
        <dbReference type="ChEBI" id="CHEBI:59789"/>
    </ligand>
</feature>